<sequence length="280" mass="29981">MRRRDLAALLTTSGGLLLGPACSPRIAPVPTSPDIDRDPLADLDPQLWPARSAAEMLEVPLAEGVPDSEAWSQLSTDDDLRPARQQLVDFLSVAYLDPEPLSALDEEAAHARVAQAAPAFWQEELQEAWAGGTRYFYAIAFAAGFRSVGRPAIAVQWLRGETEDGGPTLMVGGTLAWSVLDTATRAVGVIAYRYGIVADLAEDGALDQAQLRVTIHGVDGCESFEEGLLVPALADTEPHRAAQERTHAAIIASPQVSRDDLVHSDSLVFSGDESTNILCD</sequence>
<name>A0A9D2LAH1_9MICO</name>
<gene>
    <name evidence="1" type="ORF">H9786_00530</name>
</gene>
<organism evidence="1 2">
    <name type="scientific">Candidatus Brachybacterium merdavium</name>
    <dbReference type="NCBI Taxonomy" id="2838513"/>
    <lineage>
        <taxon>Bacteria</taxon>
        <taxon>Bacillati</taxon>
        <taxon>Actinomycetota</taxon>
        <taxon>Actinomycetes</taxon>
        <taxon>Micrococcales</taxon>
        <taxon>Dermabacteraceae</taxon>
        <taxon>Brachybacterium</taxon>
    </lineage>
</organism>
<comment type="caution">
    <text evidence="1">The sequence shown here is derived from an EMBL/GenBank/DDBJ whole genome shotgun (WGS) entry which is preliminary data.</text>
</comment>
<dbReference type="AlphaFoldDB" id="A0A9D2LAH1"/>
<proteinExistence type="predicted"/>
<evidence type="ECO:0000313" key="1">
    <source>
        <dbReference type="EMBL" id="HJB09009.1"/>
    </source>
</evidence>
<reference evidence="1" key="1">
    <citation type="journal article" date="2021" name="PeerJ">
        <title>Extensive microbial diversity within the chicken gut microbiome revealed by metagenomics and culture.</title>
        <authorList>
            <person name="Gilroy R."/>
            <person name="Ravi A."/>
            <person name="Getino M."/>
            <person name="Pursley I."/>
            <person name="Horton D.L."/>
            <person name="Alikhan N.F."/>
            <person name="Baker D."/>
            <person name="Gharbi K."/>
            <person name="Hall N."/>
            <person name="Watson M."/>
            <person name="Adriaenssens E.M."/>
            <person name="Foster-Nyarko E."/>
            <person name="Jarju S."/>
            <person name="Secka A."/>
            <person name="Antonio M."/>
            <person name="Oren A."/>
            <person name="Chaudhuri R.R."/>
            <person name="La Ragione R."/>
            <person name="Hildebrand F."/>
            <person name="Pallen M.J."/>
        </authorList>
    </citation>
    <scope>NUCLEOTIDE SEQUENCE</scope>
    <source>
        <strain evidence="1">ChiHjej13B12-24818</strain>
    </source>
</reference>
<evidence type="ECO:0000313" key="2">
    <source>
        <dbReference type="Proteomes" id="UP000823823"/>
    </source>
</evidence>
<reference evidence="1" key="2">
    <citation type="submission" date="2021-04" db="EMBL/GenBank/DDBJ databases">
        <authorList>
            <person name="Gilroy R."/>
        </authorList>
    </citation>
    <scope>NUCLEOTIDE SEQUENCE</scope>
    <source>
        <strain evidence="1">ChiHjej13B12-24818</strain>
    </source>
</reference>
<dbReference type="Proteomes" id="UP000823823">
    <property type="component" value="Unassembled WGS sequence"/>
</dbReference>
<protein>
    <submittedName>
        <fullName evidence="1">Uncharacterized protein</fullName>
    </submittedName>
</protein>
<accession>A0A9D2LAH1</accession>
<dbReference type="EMBL" id="DWZH01000007">
    <property type="protein sequence ID" value="HJB09009.1"/>
    <property type="molecule type" value="Genomic_DNA"/>
</dbReference>